<keyword evidence="3" id="KW-1185">Reference proteome</keyword>
<protein>
    <submittedName>
        <fullName evidence="2">Uncharacterized protein</fullName>
    </submittedName>
</protein>
<reference evidence="2" key="1">
    <citation type="submission" date="2021-09" db="EMBL/GenBank/DDBJ databases">
        <authorList>
            <consortium name="AG Swart"/>
            <person name="Singh M."/>
            <person name="Singh A."/>
            <person name="Seah K."/>
            <person name="Emmerich C."/>
        </authorList>
    </citation>
    <scope>NUCLEOTIDE SEQUENCE</scope>
    <source>
        <strain evidence="2">ATCC30299</strain>
    </source>
</reference>
<evidence type="ECO:0000313" key="3">
    <source>
        <dbReference type="Proteomes" id="UP001162131"/>
    </source>
</evidence>
<feature type="compositionally biased region" description="Basic residues" evidence="1">
    <location>
        <begin position="1"/>
        <end position="10"/>
    </location>
</feature>
<dbReference type="AlphaFoldDB" id="A0AAU9J305"/>
<name>A0AAU9J305_9CILI</name>
<sequence length="125" mass="14383">MRVPALRRKNPYTEEPIAHRPTQSNSPYERTLQQMITSQRVNEISPTVLKYCSLCTHKIELNFNGHRSEPDHYPIAIDICKGCSKDICEYCRRICEKCEKSCCYVCNTTIYNDTGSLEVCPDCAN</sequence>
<evidence type="ECO:0000256" key="1">
    <source>
        <dbReference type="SAM" id="MobiDB-lite"/>
    </source>
</evidence>
<comment type="caution">
    <text evidence="2">The sequence shown here is derived from an EMBL/GenBank/DDBJ whole genome shotgun (WGS) entry which is preliminary data.</text>
</comment>
<gene>
    <name evidence="2" type="ORF">BSTOLATCC_MIC24186</name>
</gene>
<proteinExistence type="predicted"/>
<evidence type="ECO:0000313" key="2">
    <source>
        <dbReference type="EMBL" id="CAG9319635.1"/>
    </source>
</evidence>
<feature type="region of interest" description="Disordered" evidence="1">
    <location>
        <begin position="1"/>
        <end position="28"/>
    </location>
</feature>
<dbReference type="Proteomes" id="UP001162131">
    <property type="component" value="Unassembled WGS sequence"/>
</dbReference>
<dbReference type="EMBL" id="CAJZBQ010000023">
    <property type="protein sequence ID" value="CAG9319635.1"/>
    <property type="molecule type" value="Genomic_DNA"/>
</dbReference>
<organism evidence="2 3">
    <name type="scientific">Blepharisma stoltei</name>
    <dbReference type="NCBI Taxonomy" id="1481888"/>
    <lineage>
        <taxon>Eukaryota</taxon>
        <taxon>Sar</taxon>
        <taxon>Alveolata</taxon>
        <taxon>Ciliophora</taxon>
        <taxon>Postciliodesmatophora</taxon>
        <taxon>Heterotrichea</taxon>
        <taxon>Heterotrichida</taxon>
        <taxon>Blepharismidae</taxon>
        <taxon>Blepharisma</taxon>
    </lineage>
</organism>
<accession>A0AAU9J305</accession>